<sequence length="181" mass="19949">MRMEARRPAPLFARKNTHQRAEDSLSQTISLCLPALARRLGEIPGAVAVLKPCQLAADLWQMPLYPSSSVLPARINHSDLTPSNKGPASNLASGCHASRERMKERSPFGHYTAVTSEPPERRLSPSINQTRPQVVASGTYRPVRAKPVCLSFCDDITSSVFVLSLWMRQTSLHYTPSPGSR</sequence>
<reference evidence="1" key="1">
    <citation type="submission" date="2021-05" db="EMBL/GenBank/DDBJ databases">
        <authorList>
            <person name="Pan Q."/>
            <person name="Jouanno E."/>
            <person name="Zahm M."/>
            <person name="Klopp C."/>
            <person name="Cabau C."/>
            <person name="Louis A."/>
            <person name="Berthelot C."/>
            <person name="Parey E."/>
            <person name="Roest Crollius H."/>
            <person name="Montfort J."/>
            <person name="Robinson-Rechavi M."/>
            <person name="Bouchez O."/>
            <person name="Lampietro C."/>
            <person name="Lopez Roques C."/>
            <person name="Donnadieu C."/>
            <person name="Postlethwait J."/>
            <person name="Bobe J."/>
            <person name="Dillon D."/>
            <person name="Chandos A."/>
            <person name="von Hippel F."/>
            <person name="Guiguen Y."/>
        </authorList>
    </citation>
    <scope>NUCLEOTIDE SEQUENCE</scope>
    <source>
        <strain evidence="1">YG-Jan2019</strain>
    </source>
</reference>
<proteinExistence type="predicted"/>
<comment type="caution">
    <text evidence="1">The sequence shown here is derived from an EMBL/GenBank/DDBJ whole genome shotgun (WGS) entry which is preliminary data.</text>
</comment>
<keyword evidence="2" id="KW-1185">Reference proteome</keyword>
<protein>
    <submittedName>
        <fullName evidence="1">Uncharacterized protein</fullName>
    </submittedName>
</protein>
<evidence type="ECO:0000313" key="2">
    <source>
        <dbReference type="Proteomes" id="UP001157502"/>
    </source>
</evidence>
<accession>A0ACC2FFZ7</accession>
<gene>
    <name evidence="1" type="ORF">DPEC_G00298320</name>
</gene>
<organism evidence="1 2">
    <name type="scientific">Dallia pectoralis</name>
    <name type="common">Alaska blackfish</name>
    <dbReference type="NCBI Taxonomy" id="75939"/>
    <lineage>
        <taxon>Eukaryota</taxon>
        <taxon>Metazoa</taxon>
        <taxon>Chordata</taxon>
        <taxon>Craniata</taxon>
        <taxon>Vertebrata</taxon>
        <taxon>Euteleostomi</taxon>
        <taxon>Actinopterygii</taxon>
        <taxon>Neopterygii</taxon>
        <taxon>Teleostei</taxon>
        <taxon>Protacanthopterygii</taxon>
        <taxon>Esociformes</taxon>
        <taxon>Umbridae</taxon>
        <taxon>Dallia</taxon>
    </lineage>
</organism>
<evidence type="ECO:0000313" key="1">
    <source>
        <dbReference type="EMBL" id="KAJ7990244.1"/>
    </source>
</evidence>
<dbReference type="EMBL" id="CM055755">
    <property type="protein sequence ID" value="KAJ7990244.1"/>
    <property type="molecule type" value="Genomic_DNA"/>
</dbReference>
<name>A0ACC2FFZ7_DALPE</name>
<dbReference type="Proteomes" id="UP001157502">
    <property type="component" value="Chromosome 28"/>
</dbReference>